<comment type="caution">
    <text evidence="1">The sequence shown here is derived from an EMBL/GenBank/DDBJ whole genome shotgun (WGS) entry which is preliminary data.</text>
</comment>
<dbReference type="EMBL" id="DTIB01000010">
    <property type="protein sequence ID" value="HGB24499.1"/>
    <property type="molecule type" value="Genomic_DNA"/>
</dbReference>
<dbReference type="CDD" id="cd00303">
    <property type="entry name" value="retropepsin_like"/>
    <property type="match status" value="1"/>
</dbReference>
<dbReference type="InterPro" id="IPR021109">
    <property type="entry name" value="Peptidase_aspartic_dom_sf"/>
</dbReference>
<dbReference type="GO" id="GO:0006508">
    <property type="term" value="P:proteolysis"/>
    <property type="evidence" value="ECO:0007669"/>
    <property type="project" value="UniProtKB-KW"/>
</dbReference>
<accession>A0A7C3WIW8</accession>
<protein>
    <submittedName>
        <fullName evidence="1">Retroviral-like aspartic protease</fullName>
    </submittedName>
</protein>
<name>A0A7C3WIW8_THEPE</name>
<dbReference type="AlphaFoldDB" id="A0A7C3WIW8"/>
<reference evidence="1" key="1">
    <citation type="journal article" date="2020" name="mSystems">
        <title>Genome- and Community-Level Interaction Insights into Carbon Utilization and Element Cycling Functions of Hydrothermarchaeota in Hydrothermal Sediment.</title>
        <authorList>
            <person name="Zhou Z."/>
            <person name="Liu Y."/>
            <person name="Xu W."/>
            <person name="Pan J."/>
            <person name="Luo Z.H."/>
            <person name="Li M."/>
        </authorList>
    </citation>
    <scope>NUCLEOTIDE SEQUENCE [LARGE SCALE GENOMIC DNA]</scope>
    <source>
        <strain evidence="1">SpSt-8</strain>
    </source>
</reference>
<evidence type="ECO:0000313" key="1">
    <source>
        <dbReference type="EMBL" id="HGB24499.1"/>
    </source>
</evidence>
<sequence>MLVKGDRKEGRVSVLFDSGSARSLIKSEVARDFATPRDLPAPIEIMVADGHRISCKFYCNLIVEIEGKRVVIQPLLVDDLPAPLIFGALDMEAYRIKLDLAKRKLDLSEFTGYLLAL</sequence>
<proteinExistence type="predicted"/>
<gene>
    <name evidence="1" type="ORF">ENV88_00255</name>
</gene>
<dbReference type="GO" id="GO:0008233">
    <property type="term" value="F:peptidase activity"/>
    <property type="evidence" value="ECO:0007669"/>
    <property type="project" value="UniProtKB-KW"/>
</dbReference>
<keyword evidence="1" id="KW-0378">Hydrolase</keyword>
<keyword evidence="1" id="KW-0645">Protease</keyword>
<dbReference type="Gene3D" id="2.40.70.10">
    <property type="entry name" value="Acid Proteases"/>
    <property type="match status" value="1"/>
</dbReference>
<dbReference type="SUPFAM" id="SSF50630">
    <property type="entry name" value="Acid proteases"/>
    <property type="match status" value="1"/>
</dbReference>
<dbReference type="Pfam" id="PF08284">
    <property type="entry name" value="RVP_2"/>
    <property type="match status" value="1"/>
</dbReference>
<organism evidence="1">
    <name type="scientific">Thermofilum pendens</name>
    <dbReference type="NCBI Taxonomy" id="2269"/>
    <lineage>
        <taxon>Archaea</taxon>
        <taxon>Thermoproteota</taxon>
        <taxon>Thermoprotei</taxon>
        <taxon>Thermofilales</taxon>
        <taxon>Thermofilaceae</taxon>
        <taxon>Thermofilum</taxon>
    </lineage>
</organism>